<comment type="caution">
    <text evidence="2">The sequence shown here is derived from an EMBL/GenBank/DDBJ whole genome shotgun (WGS) entry which is preliminary data.</text>
</comment>
<gene>
    <name evidence="2" type="ORF">Nepgr_019798</name>
</gene>
<sequence>MRTKQQNATATVALAATNNLSLGNCASDCSCSFICLVSNNGQKDDSWRIECCKESMGREFDQRNLEIIRKTMLLHEEIFKQQVRELHRLYSVQRALTEELRVEVMPAEGEEYEADRLHEEHGLELTLSIGAGGGSSSSPTTATTTTNTDKTESKSTGRQ</sequence>
<proteinExistence type="predicted"/>
<evidence type="ECO:0000256" key="1">
    <source>
        <dbReference type="SAM" id="MobiDB-lite"/>
    </source>
</evidence>
<feature type="region of interest" description="Disordered" evidence="1">
    <location>
        <begin position="123"/>
        <end position="159"/>
    </location>
</feature>
<dbReference type="Proteomes" id="UP001279734">
    <property type="component" value="Unassembled WGS sequence"/>
</dbReference>
<name>A0AAD3SWQ4_NEPGR</name>
<evidence type="ECO:0000313" key="3">
    <source>
        <dbReference type="Proteomes" id="UP001279734"/>
    </source>
</evidence>
<keyword evidence="3" id="KW-1185">Reference proteome</keyword>
<organism evidence="2 3">
    <name type="scientific">Nepenthes gracilis</name>
    <name type="common">Slender pitcher plant</name>
    <dbReference type="NCBI Taxonomy" id="150966"/>
    <lineage>
        <taxon>Eukaryota</taxon>
        <taxon>Viridiplantae</taxon>
        <taxon>Streptophyta</taxon>
        <taxon>Embryophyta</taxon>
        <taxon>Tracheophyta</taxon>
        <taxon>Spermatophyta</taxon>
        <taxon>Magnoliopsida</taxon>
        <taxon>eudicotyledons</taxon>
        <taxon>Gunneridae</taxon>
        <taxon>Pentapetalae</taxon>
        <taxon>Caryophyllales</taxon>
        <taxon>Nepenthaceae</taxon>
        <taxon>Nepenthes</taxon>
    </lineage>
</organism>
<feature type="compositionally biased region" description="Low complexity" evidence="1">
    <location>
        <begin position="136"/>
        <end position="148"/>
    </location>
</feature>
<dbReference type="PANTHER" id="PTHR33167">
    <property type="entry name" value="TRANSCRIPTION FACTOR, PUTATIVE (DUF863)-RELATED"/>
    <property type="match status" value="1"/>
</dbReference>
<feature type="compositionally biased region" description="Basic and acidic residues" evidence="1">
    <location>
        <begin position="149"/>
        <end position="159"/>
    </location>
</feature>
<dbReference type="PANTHER" id="PTHR33167:SF33">
    <property type="entry name" value="MYB-CC TYPE TRANSCRIPTION FACTOR LHEQLE-CONTAINING DOMAIN-CONTAINING PROTEIN"/>
    <property type="match status" value="1"/>
</dbReference>
<reference evidence="2" key="1">
    <citation type="submission" date="2023-05" db="EMBL/GenBank/DDBJ databases">
        <title>Nepenthes gracilis genome sequencing.</title>
        <authorList>
            <person name="Fukushima K."/>
        </authorList>
    </citation>
    <scope>NUCLEOTIDE SEQUENCE</scope>
    <source>
        <strain evidence="2">SING2019-196</strain>
    </source>
</reference>
<dbReference type="EMBL" id="BSYO01000018">
    <property type="protein sequence ID" value="GMH17957.1"/>
    <property type="molecule type" value="Genomic_DNA"/>
</dbReference>
<evidence type="ECO:0000313" key="2">
    <source>
        <dbReference type="EMBL" id="GMH17957.1"/>
    </source>
</evidence>
<protein>
    <submittedName>
        <fullName evidence="2">Uncharacterized protein</fullName>
    </submittedName>
</protein>
<dbReference type="AlphaFoldDB" id="A0AAD3SWQ4"/>
<accession>A0AAD3SWQ4</accession>